<sequence length="78" mass="9001">MHESSIVVRWLAAGSAVAPDSFFGRRWLRFAISAVPRGVSNWPAVISLSNSLVRLYLFVCARRVYQRLWYHLESLNHL</sequence>
<evidence type="ECO:0000313" key="1">
    <source>
        <dbReference type="EMBL" id="KAK8771369.1"/>
    </source>
</evidence>
<name>A0AAQ4E9E5_AMBAM</name>
<dbReference type="EMBL" id="JARKHS020019833">
    <property type="protein sequence ID" value="KAK8771369.1"/>
    <property type="molecule type" value="Genomic_DNA"/>
</dbReference>
<reference evidence="1 2" key="1">
    <citation type="journal article" date="2023" name="Arcadia Sci">
        <title>De novo assembly of a long-read Amblyomma americanum tick genome.</title>
        <authorList>
            <person name="Chou S."/>
            <person name="Poskanzer K.E."/>
            <person name="Rollins M."/>
            <person name="Thuy-Boun P.S."/>
        </authorList>
    </citation>
    <scope>NUCLEOTIDE SEQUENCE [LARGE SCALE GENOMIC DNA]</scope>
    <source>
        <strain evidence="1">F_SG_1</strain>
        <tissue evidence="1">Salivary glands</tissue>
    </source>
</reference>
<gene>
    <name evidence="1" type="ORF">V5799_025386</name>
</gene>
<dbReference type="AlphaFoldDB" id="A0AAQ4E9E5"/>
<protein>
    <submittedName>
        <fullName evidence="1">Uncharacterized protein</fullName>
    </submittedName>
</protein>
<evidence type="ECO:0000313" key="2">
    <source>
        <dbReference type="Proteomes" id="UP001321473"/>
    </source>
</evidence>
<accession>A0AAQ4E9E5</accession>
<organism evidence="1 2">
    <name type="scientific">Amblyomma americanum</name>
    <name type="common">Lone star tick</name>
    <dbReference type="NCBI Taxonomy" id="6943"/>
    <lineage>
        <taxon>Eukaryota</taxon>
        <taxon>Metazoa</taxon>
        <taxon>Ecdysozoa</taxon>
        <taxon>Arthropoda</taxon>
        <taxon>Chelicerata</taxon>
        <taxon>Arachnida</taxon>
        <taxon>Acari</taxon>
        <taxon>Parasitiformes</taxon>
        <taxon>Ixodida</taxon>
        <taxon>Ixodoidea</taxon>
        <taxon>Ixodidae</taxon>
        <taxon>Amblyomminae</taxon>
        <taxon>Amblyomma</taxon>
    </lineage>
</organism>
<proteinExistence type="predicted"/>
<dbReference type="Proteomes" id="UP001321473">
    <property type="component" value="Unassembled WGS sequence"/>
</dbReference>
<keyword evidence="2" id="KW-1185">Reference proteome</keyword>
<comment type="caution">
    <text evidence="1">The sequence shown here is derived from an EMBL/GenBank/DDBJ whole genome shotgun (WGS) entry which is preliminary data.</text>
</comment>